<reference evidence="2" key="1">
    <citation type="submission" date="2021-01" db="EMBL/GenBank/DDBJ databases">
        <authorList>
            <person name="Corre E."/>
            <person name="Pelletier E."/>
            <person name="Niang G."/>
            <person name="Scheremetjew M."/>
            <person name="Finn R."/>
            <person name="Kale V."/>
            <person name="Holt S."/>
            <person name="Cochrane G."/>
            <person name="Meng A."/>
            <person name="Brown T."/>
            <person name="Cohen L."/>
        </authorList>
    </citation>
    <scope>NUCLEOTIDE SEQUENCE</scope>
    <source>
        <strain evidence="2">CCMP3105</strain>
    </source>
</reference>
<evidence type="ECO:0000256" key="1">
    <source>
        <dbReference type="SAM" id="MobiDB-lite"/>
    </source>
</evidence>
<feature type="compositionally biased region" description="Polar residues" evidence="1">
    <location>
        <begin position="315"/>
        <end position="325"/>
    </location>
</feature>
<protein>
    <submittedName>
        <fullName evidence="2">Uncharacterized protein</fullName>
    </submittedName>
</protein>
<dbReference type="EMBL" id="HBNR01027661">
    <property type="protein sequence ID" value="CAE4580412.1"/>
    <property type="molecule type" value="Transcribed_RNA"/>
</dbReference>
<dbReference type="AlphaFoldDB" id="A0A7S4QDM8"/>
<accession>A0A7S4QDM8</accession>
<gene>
    <name evidence="2" type="ORF">AMON00008_LOCUS18763</name>
</gene>
<proteinExistence type="predicted"/>
<organism evidence="2">
    <name type="scientific">Alexandrium monilatum</name>
    <dbReference type="NCBI Taxonomy" id="311494"/>
    <lineage>
        <taxon>Eukaryota</taxon>
        <taxon>Sar</taxon>
        <taxon>Alveolata</taxon>
        <taxon>Dinophyceae</taxon>
        <taxon>Gonyaulacales</taxon>
        <taxon>Pyrocystaceae</taxon>
        <taxon>Alexandrium</taxon>
    </lineage>
</organism>
<sequence>MMYSTNTIHVVLSPGESLHAATSAFRQFGDVSSLELLPGDVLMASVVFFDVRAAAQALETLGFAVAQPAPQTGSRIALMKADSHLKADDIGNVSNVFVDATSSEGTFAVEFYDIRDALRAKELAEEEETLPEDHSEKALKVIGAPPGLESFSTCSEPQPVPVYVIPSAAALPAAVVAPATVVKASAPAPVAQPAAPPPQDLQPAHFTVRITGIPNPLLSHPCFEAILQQAGLLSATIHFKTELGQREQQSGDALVTFLSCAMAQQCISHFLGRQWNTSGGEVSAWLEPTDSAAPGEWGSPGTAATEDEVRKRCDSSNTAASTATGPGSDAEEEREADAPRTR</sequence>
<name>A0A7S4QDM8_9DINO</name>
<evidence type="ECO:0000313" key="2">
    <source>
        <dbReference type="EMBL" id="CAE4580412.1"/>
    </source>
</evidence>
<feature type="region of interest" description="Disordered" evidence="1">
    <location>
        <begin position="285"/>
        <end position="342"/>
    </location>
</feature>